<evidence type="ECO:0000256" key="5">
    <source>
        <dbReference type="ARBA" id="ARBA00023163"/>
    </source>
</evidence>
<keyword evidence="5" id="KW-0804">Transcription</keyword>
<evidence type="ECO:0000259" key="9">
    <source>
        <dbReference type="PROSITE" id="PS50217"/>
    </source>
</evidence>
<evidence type="ECO:0000256" key="3">
    <source>
        <dbReference type="ARBA" id="ARBA00023015"/>
    </source>
</evidence>
<feature type="domain" description="BZIP" evidence="9">
    <location>
        <begin position="227"/>
        <end position="271"/>
    </location>
</feature>
<dbReference type="Proteomes" id="UP000275267">
    <property type="component" value="Unassembled WGS sequence"/>
</dbReference>
<evidence type="ECO:0000313" key="12">
    <source>
        <dbReference type="Proteomes" id="UP000275267"/>
    </source>
</evidence>
<keyword evidence="8" id="KW-1133">Transmembrane helix</keyword>
<dbReference type="PROSITE" id="PS00036">
    <property type="entry name" value="BZIP_BASIC"/>
    <property type="match status" value="1"/>
</dbReference>
<dbReference type="GO" id="GO:0005634">
    <property type="term" value="C:nucleus"/>
    <property type="evidence" value="ECO:0007669"/>
    <property type="project" value="UniProtKB-SubCell"/>
</dbReference>
<dbReference type="PANTHER" id="PTHR45693:SF1">
    <property type="entry name" value="TRANSCRIPTION FACTOR PERIANTHIA"/>
    <property type="match status" value="1"/>
</dbReference>
<dbReference type="PANTHER" id="PTHR45693">
    <property type="entry name" value="TRANSCRIPTION FACTOR TGA9"/>
    <property type="match status" value="1"/>
</dbReference>
<evidence type="ECO:0000313" key="11">
    <source>
        <dbReference type="EMBL" id="RLM54848.1"/>
    </source>
</evidence>
<accession>A0A3L6PD60</accession>
<evidence type="ECO:0000256" key="8">
    <source>
        <dbReference type="SAM" id="Phobius"/>
    </source>
</evidence>
<evidence type="ECO:0000256" key="4">
    <source>
        <dbReference type="ARBA" id="ARBA00023125"/>
    </source>
</evidence>
<feature type="transmembrane region" description="Helical" evidence="8">
    <location>
        <begin position="77"/>
        <end position="101"/>
    </location>
</feature>
<dbReference type="OrthoDB" id="2015618at2759"/>
<keyword evidence="8" id="KW-0472">Membrane</keyword>
<reference evidence="12" key="1">
    <citation type="journal article" date="2019" name="Nat. Commun.">
        <title>The genome of broomcorn millet.</title>
        <authorList>
            <person name="Zou C."/>
            <person name="Miki D."/>
            <person name="Li D."/>
            <person name="Tang Q."/>
            <person name="Xiao L."/>
            <person name="Rajput S."/>
            <person name="Deng P."/>
            <person name="Jia W."/>
            <person name="Huang R."/>
            <person name="Zhang M."/>
            <person name="Sun Y."/>
            <person name="Hu J."/>
            <person name="Fu X."/>
            <person name="Schnable P.S."/>
            <person name="Li F."/>
            <person name="Zhang H."/>
            <person name="Feng B."/>
            <person name="Zhu X."/>
            <person name="Liu R."/>
            <person name="Schnable J.C."/>
            <person name="Zhu J.-K."/>
            <person name="Zhang H."/>
        </authorList>
    </citation>
    <scope>NUCLEOTIDE SEQUENCE [LARGE SCALE GENOMIC DNA]</scope>
</reference>
<dbReference type="AlphaFoldDB" id="A0A3L6PD60"/>
<sequence>MATRGVPRARHQQQRLVRLRRERLSLLARRVRLANALLPCPCLVCRAEQGAGGYHHHHGVGDGALLPELPRSKATPLFIGFAFCSFLGCIYALVLNSSWWLHARIAGCEGPNPSSKSSSNITAATFVQPLAVAHGGVAPSFGMAPPGVAAAADDARFCLPWAAAGAAPFENWGDSGIVVTSPLTETTCTDADDASGDRQHAQGGAITQSVAAYMDSCAASKEGSCRDQKVQRRLAQNREAARKSRMRKKAYIVELESSRTKLAQLEEELQRARQQGMFIASGRTGALAFDLEYARWLDEHQRHMTDLRVALGAQIGDDDLRVLVDGAMLHYEQMFRLKGAATRSDVFHVLSGMWMSPAERFFMWLGGFRSSELLKVLARHVEPLTEQQLVGICSLQQSSQQAEDALSQGMEALQQALADTLAAAAAGAGSGGAESVTNYMGQMAVAMGKLATVENFLRQADLLRQQTLQQMRRILTTRQAARALLVVSDYFSRLRALSSLWLTRPRD</sequence>
<dbReference type="GO" id="GO:0006351">
    <property type="term" value="P:DNA-templated transcription"/>
    <property type="evidence" value="ECO:0007669"/>
    <property type="project" value="InterPro"/>
</dbReference>
<keyword evidence="4" id="KW-0238">DNA-binding</keyword>
<keyword evidence="6" id="KW-0539">Nucleus</keyword>
<dbReference type="GO" id="GO:0003700">
    <property type="term" value="F:DNA-binding transcription factor activity"/>
    <property type="evidence" value="ECO:0007669"/>
    <property type="project" value="InterPro"/>
</dbReference>
<dbReference type="PROSITE" id="PS51806">
    <property type="entry name" value="DOG1"/>
    <property type="match status" value="1"/>
</dbReference>
<proteinExistence type="inferred from homology"/>
<feature type="coiled-coil region" evidence="7">
    <location>
        <begin position="248"/>
        <end position="275"/>
    </location>
</feature>
<dbReference type="EMBL" id="PQIB02000018">
    <property type="protein sequence ID" value="RLM54848.1"/>
    <property type="molecule type" value="Genomic_DNA"/>
</dbReference>
<keyword evidence="3" id="KW-0805">Transcription regulation</keyword>
<dbReference type="Pfam" id="PF00170">
    <property type="entry name" value="bZIP_1"/>
    <property type="match status" value="1"/>
</dbReference>
<evidence type="ECO:0000256" key="2">
    <source>
        <dbReference type="ARBA" id="ARBA00007163"/>
    </source>
</evidence>
<protein>
    <submittedName>
        <fullName evidence="11">Transcription factor HBP-1b(C38)-like</fullName>
    </submittedName>
</protein>
<evidence type="ECO:0000256" key="1">
    <source>
        <dbReference type="ARBA" id="ARBA00004123"/>
    </source>
</evidence>
<dbReference type="FunFam" id="1.20.5.170:FF:000019">
    <property type="entry name" value="BZIP family transcription factor"/>
    <property type="match status" value="1"/>
</dbReference>
<feature type="domain" description="DOG1" evidence="10">
    <location>
        <begin position="286"/>
        <end position="504"/>
    </location>
</feature>
<dbReference type="InterPro" id="IPR046347">
    <property type="entry name" value="bZIP_sf"/>
</dbReference>
<gene>
    <name evidence="11" type="ORF">C2845_PM10G06130</name>
</gene>
<evidence type="ECO:0000256" key="7">
    <source>
        <dbReference type="SAM" id="Coils"/>
    </source>
</evidence>
<dbReference type="InterPro" id="IPR004827">
    <property type="entry name" value="bZIP"/>
</dbReference>
<keyword evidence="7" id="KW-0175">Coiled coil</keyword>
<dbReference type="Gene3D" id="1.20.5.170">
    <property type="match status" value="1"/>
</dbReference>
<organism evidence="11 12">
    <name type="scientific">Panicum miliaceum</name>
    <name type="common">Proso millet</name>
    <name type="synonym">Broomcorn millet</name>
    <dbReference type="NCBI Taxonomy" id="4540"/>
    <lineage>
        <taxon>Eukaryota</taxon>
        <taxon>Viridiplantae</taxon>
        <taxon>Streptophyta</taxon>
        <taxon>Embryophyta</taxon>
        <taxon>Tracheophyta</taxon>
        <taxon>Spermatophyta</taxon>
        <taxon>Magnoliopsida</taxon>
        <taxon>Liliopsida</taxon>
        <taxon>Poales</taxon>
        <taxon>Poaceae</taxon>
        <taxon>PACMAD clade</taxon>
        <taxon>Panicoideae</taxon>
        <taxon>Panicodae</taxon>
        <taxon>Paniceae</taxon>
        <taxon>Panicinae</taxon>
        <taxon>Panicum</taxon>
        <taxon>Panicum sect. Panicum</taxon>
    </lineage>
</organism>
<comment type="caution">
    <text evidence="11">The sequence shown here is derived from an EMBL/GenBank/DDBJ whole genome shotgun (WGS) entry which is preliminary data.</text>
</comment>
<dbReference type="SUPFAM" id="SSF57959">
    <property type="entry name" value="Leucine zipper domain"/>
    <property type="match status" value="1"/>
</dbReference>
<dbReference type="STRING" id="4540.A0A3L6PD60"/>
<comment type="subcellular location">
    <subcellularLocation>
        <location evidence="1">Nucleus</location>
    </subcellularLocation>
</comment>
<comment type="similarity">
    <text evidence="2">Belongs to the bZIP family.</text>
</comment>
<keyword evidence="8" id="KW-0812">Transmembrane</keyword>
<keyword evidence="12" id="KW-1185">Reference proteome</keyword>
<dbReference type="InterPro" id="IPR025422">
    <property type="entry name" value="TGA_domain"/>
</dbReference>
<evidence type="ECO:0000259" key="10">
    <source>
        <dbReference type="PROSITE" id="PS51806"/>
    </source>
</evidence>
<dbReference type="Pfam" id="PF14144">
    <property type="entry name" value="DOG1"/>
    <property type="match status" value="1"/>
</dbReference>
<dbReference type="PROSITE" id="PS50217">
    <property type="entry name" value="BZIP"/>
    <property type="match status" value="1"/>
</dbReference>
<dbReference type="GO" id="GO:0043565">
    <property type="term" value="F:sequence-specific DNA binding"/>
    <property type="evidence" value="ECO:0007669"/>
    <property type="project" value="InterPro"/>
</dbReference>
<evidence type="ECO:0000256" key="6">
    <source>
        <dbReference type="ARBA" id="ARBA00023242"/>
    </source>
</evidence>
<name>A0A3L6PD60_PANMI</name>
<dbReference type="SMART" id="SM00338">
    <property type="entry name" value="BRLZ"/>
    <property type="match status" value="1"/>
</dbReference>